<comment type="catalytic activity">
    <reaction evidence="6">
        <text>acetate + ATP = acetyl phosphate + ADP</text>
        <dbReference type="Rhea" id="RHEA:11352"/>
        <dbReference type="ChEBI" id="CHEBI:22191"/>
        <dbReference type="ChEBI" id="CHEBI:30089"/>
        <dbReference type="ChEBI" id="CHEBI:30616"/>
        <dbReference type="ChEBI" id="CHEBI:456216"/>
        <dbReference type="EC" id="2.7.2.1"/>
    </reaction>
</comment>
<keyword evidence="4 6" id="KW-0418">Kinase</keyword>
<dbReference type="PIRSF" id="PIRSF000722">
    <property type="entry name" value="Acetate_prop_kin"/>
    <property type="match status" value="1"/>
</dbReference>
<comment type="function">
    <text evidence="6">Catalyzes the formation of acetyl phosphate from acetate and ATP. Can also catalyze the reverse reaction.</text>
</comment>
<dbReference type="InterPro" id="IPR023865">
    <property type="entry name" value="Aliphatic_acid_kinase_CS"/>
</dbReference>
<dbReference type="EMBL" id="JAFLCK010000028">
    <property type="protein sequence ID" value="MBN8661965.1"/>
    <property type="molecule type" value="Genomic_DNA"/>
</dbReference>
<feature type="site" description="Transition state stabilizer" evidence="6">
    <location>
        <position position="217"/>
    </location>
</feature>
<evidence type="ECO:0000313" key="8">
    <source>
        <dbReference type="EMBL" id="MBN8661965.1"/>
    </source>
</evidence>
<dbReference type="AlphaFoldDB" id="A0A8J7PN88"/>
<keyword evidence="6" id="KW-0963">Cytoplasm</keyword>
<dbReference type="GO" id="GO:0008776">
    <property type="term" value="F:acetate kinase activity"/>
    <property type="evidence" value="ECO:0007669"/>
    <property type="project" value="UniProtKB-UniRule"/>
</dbReference>
<accession>A0A8J7PN88</accession>
<evidence type="ECO:0000256" key="3">
    <source>
        <dbReference type="ARBA" id="ARBA00022741"/>
    </source>
</evidence>
<evidence type="ECO:0000256" key="2">
    <source>
        <dbReference type="ARBA" id="ARBA00022679"/>
    </source>
</evidence>
<evidence type="ECO:0000256" key="6">
    <source>
        <dbReference type="HAMAP-Rule" id="MF_00020"/>
    </source>
</evidence>
<keyword evidence="5 6" id="KW-0067">ATP-binding</keyword>
<dbReference type="GO" id="GO:0005524">
    <property type="term" value="F:ATP binding"/>
    <property type="evidence" value="ECO:0007669"/>
    <property type="project" value="UniProtKB-KW"/>
</dbReference>
<keyword evidence="6" id="KW-0479">Metal-binding</keyword>
<dbReference type="SUPFAM" id="SSF53067">
    <property type="entry name" value="Actin-like ATPase domain"/>
    <property type="match status" value="2"/>
</dbReference>
<protein>
    <recommendedName>
        <fullName evidence="6">Acetate kinase</fullName>
        <ecNumber evidence="6">2.7.2.1</ecNumber>
    </recommendedName>
    <alternativeName>
        <fullName evidence="6">Acetokinase</fullName>
    </alternativeName>
</protein>
<dbReference type="HAMAP" id="MF_00020">
    <property type="entry name" value="Acetate_kinase"/>
    <property type="match status" value="1"/>
</dbReference>
<dbReference type="PROSITE" id="PS01076">
    <property type="entry name" value="ACETATE_KINASE_2"/>
    <property type="match status" value="1"/>
</dbReference>
<dbReference type="PANTHER" id="PTHR21060">
    <property type="entry name" value="ACETATE KINASE"/>
    <property type="match status" value="1"/>
</dbReference>
<comment type="pathway">
    <text evidence="6">Metabolic intermediate biosynthesis; acetyl-CoA biosynthesis; acetyl-CoA from acetate: step 1/2.</text>
</comment>
<feature type="site" description="Transition state stabilizer" evidence="6">
    <location>
        <position position="159"/>
    </location>
</feature>
<dbReference type="PRINTS" id="PR00471">
    <property type="entry name" value="ACETATEKNASE"/>
</dbReference>
<keyword evidence="6" id="KW-0460">Magnesium</keyword>
<evidence type="ECO:0000256" key="7">
    <source>
        <dbReference type="RuleBase" id="RU003835"/>
    </source>
</evidence>
<dbReference type="Gene3D" id="3.30.420.40">
    <property type="match status" value="2"/>
</dbReference>
<feature type="binding site" evidence="6">
    <location>
        <begin position="184"/>
        <end position="188"/>
    </location>
    <ligand>
        <name>ATP</name>
        <dbReference type="ChEBI" id="CHEBI:30616"/>
    </ligand>
</feature>
<dbReference type="PANTHER" id="PTHR21060:SF15">
    <property type="entry name" value="ACETATE KINASE-RELATED"/>
    <property type="match status" value="1"/>
</dbReference>
<feature type="binding site" evidence="6">
    <location>
        <position position="13"/>
    </location>
    <ligand>
        <name>ATP</name>
        <dbReference type="ChEBI" id="CHEBI:30616"/>
    </ligand>
</feature>
<name>A0A8J7PN88_9BACT</name>
<keyword evidence="3 6" id="KW-0547">Nucleotide-binding</keyword>
<comment type="cofactor">
    <cofactor evidence="6">
        <name>Mg(2+)</name>
        <dbReference type="ChEBI" id="CHEBI:18420"/>
    </cofactor>
    <cofactor evidence="6">
        <name>Mn(2+)</name>
        <dbReference type="ChEBI" id="CHEBI:29035"/>
    </cofactor>
    <text evidence="6">Mg(2+). Can also accept Mn(2+).</text>
</comment>
<reference evidence="8" key="1">
    <citation type="submission" date="2021-02" db="EMBL/GenBank/DDBJ databases">
        <title>Genome-Resolved Metagenomics of a Microbial Community Performing Photosynthetic Biological Nutrient Removal.</title>
        <authorList>
            <person name="Mcdaniel E.A."/>
        </authorList>
    </citation>
    <scope>NUCLEOTIDE SEQUENCE</scope>
    <source>
        <strain evidence="8">UWPOB_OBS1</strain>
    </source>
</reference>
<comment type="subcellular location">
    <subcellularLocation>
        <location evidence="6">Cytoplasm</location>
    </subcellularLocation>
</comment>
<comment type="caution">
    <text evidence="6">Lacks conserved residue(s) required for the propagation of feature annotation.</text>
</comment>
<evidence type="ECO:0000256" key="5">
    <source>
        <dbReference type="ARBA" id="ARBA00022840"/>
    </source>
</evidence>
<organism evidence="8 9">
    <name type="scientific">Candidatus Obscuribacter phosphatis</name>
    <dbReference type="NCBI Taxonomy" id="1906157"/>
    <lineage>
        <taxon>Bacteria</taxon>
        <taxon>Bacillati</taxon>
        <taxon>Candidatus Melainabacteria</taxon>
        <taxon>Candidatus Obscuribacterales</taxon>
        <taxon>Candidatus Obscuribacteraceae</taxon>
        <taxon>Candidatus Obscuribacter</taxon>
    </lineage>
</organism>
<dbReference type="UniPathway" id="UPA00340">
    <property type="reaction ID" value="UER00458"/>
</dbReference>
<dbReference type="GO" id="GO:0006085">
    <property type="term" value="P:acetyl-CoA biosynthetic process"/>
    <property type="evidence" value="ECO:0007669"/>
    <property type="project" value="UniProtKB-UniRule"/>
</dbReference>
<dbReference type="GO" id="GO:0006083">
    <property type="term" value="P:acetate metabolic process"/>
    <property type="evidence" value="ECO:0007669"/>
    <property type="project" value="TreeGrafter"/>
</dbReference>
<evidence type="ECO:0000313" key="9">
    <source>
        <dbReference type="Proteomes" id="UP000664277"/>
    </source>
</evidence>
<keyword evidence="2 6" id="KW-0808">Transferase</keyword>
<dbReference type="Proteomes" id="UP000664277">
    <property type="component" value="Unassembled WGS sequence"/>
</dbReference>
<evidence type="ECO:0000256" key="1">
    <source>
        <dbReference type="ARBA" id="ARBA00008748"/>
    </source>
</evidence>
<dbReference type="InterPro" id="IPR004372">
    <property type="entry name" value="Ac/propionate_kinase"/>
</dbReference>
<comment type="caution">
    <text evidence="8">The sequence shown here is derived from an EMBL/GenBank/DDBJ whole genome shotgun (WGS) entry which is preliminary data.</text>
</comment>
<dbReference type="InterPro" id="IPR000890">
    <property type="entry name" value="Aliphatic_acid_kin_short-chain"/>
</dbReference>
<dbReference type="Pfam" id="PF00871">
    <property type="entry name" value="Acetate_kinase"/>
    <property type="match status" value="2"/>
</dbReference>
<dbReference type="EC" id="2.7.2.1" evidence="6"/>
<dbReference type="GO" id="GO:0000287">
    <property type="term" value="F:magnesium ion binding"/>
    <property type="evidence" value="ECO:0007669"/>
    <property type="project" value="UniProtKB-UniRule"/>
</dbReference>
<feature type="binding site" evidence="6">
    <location>
        <position position="6"/>
    </location>
    <ligand>
        <name>Mg(2+)</name>
        <dbReference type="ChEBI" id="CHEBI:18420"/>
    </ligand>
</feature>
<gene>
    <name evidence="6" type="primary">ackA</name>
    <name evidence="8" type="ORF">J0M35_16475</name>
</gene>
<proteinExistence type="inferred from homology"/>
<feature type="binding site" evidence="6">
    <location>
        <position position="392"/>
    </location>
    <ligand>
        <name>Mg(2+)</name>
        <dbReference type="ChEBI" id="CHEBI:18420"/>
    </ligand>
</feature>
<sequence length="409" mass="44706">MIIVFNYGSSSIKTAIFDGELNQVFKTQVNLAKGESEQERQEIARKAALNIMLDKKFKRALKTAVTATVHRVVHGGHLDAPKEINADIKAQIKAFSSFAPLHNPGSLAIIEAVESTLPAVPHFACFDTAFHRTRPAYAKNFALPRDLAQELKIERYGFHGINSSYIAGLFPQDKEEDKRMLVCHIGAGASITAVRAGKSLDNTMGFTPLDGLIMNTRVGSLDPGALLYLMRTKGLTPQETERMLSSDSGILGLCGKTDLKSLLDELAGNLAENTGPEETGVKQTEVKETGLAKTTDLLQETWESYVYRLVTQAGAMTFAMGGLDRIVFSGGAGENSAELRAAFINKLQFMHAELDQEKNRDKALQEKERKKFGYADITGNSKIRIFIGYAEEEKAMAMTAKTMMKSGGG</sequence>
<feature type="active site" description="Proton donor/acceptor" evidence="6">
    <location>
        <position position="127"/>
    </location>
</feature>
<dbReference type="GO" id="GO:0005737">
    <property type="term" value="C:cytoplasm"/>
    <property type="evidence" value="ECO:0007669"/>
    <property type="project" value="UniProtKB-SubCell"/>
</dbReference>
<comment type="similarity">
    <text evidence="1 6 7">Belongs to the acetokinase family.</text>
</comment>
<comment type="subunit">
    <text evidence="6">Homodimer.</text>
</comment>
<feature type="binding site" evidence="6">
    <location>
        <position position="71"/>
    </location>
    <ligand>
        <name>substrate</name>
    </ligand>
</feature>
<evidence type="ECO:0000256" key="4">
    <source>
        <dbReference type="ARBA" id="ARBA00022777"/>
    </source>
</evidence>
<dbReference type="InterPro" id="IPR043129">
    <property type="entry name" value="ATPase_NBD"/>
</dbReference>